<name>A0A1F4TPY0_UNCSA</name>
<accession>A0A1F4TPY0</accession>
<sequence>MDFKKKILVLSAYLTGIPAIYLVLSDNNRAGYLNQQARKAFILWLCFFALFFTVRLLDNLLWKIGARVPSELIERLAIFMMMAYAVFRAHQAIGAK</sequence>
<dbReference type="AlphaFoldDB" id="A0A1F4TPY0"/>
<evidence type="ECO:0000313" key="3">
    <source>
        <dbReference type="Proteomes" id="UP000177309"/>
    </source>
</evidence>
<evidence type="ECO:0000256" key="1">
    <source>
        <dbReference type="SAM" id="Phobius"/>
    </source>
</evidence>
<dbReference type="Proteomes" id="UP000177309">
    <property type="component" value="Unassembled WGS sequence"/>
</dbReference>
<proteinExistence type="predicted"/>
<comment type="caution">
    <text evidence="2">The sequence shown here is derived from an EMBL/GenBank/DDBJ whole genome shotgun (WGS) entry which is preliminary data.</text>
</comment>
<keyword evidence="1" id="KW-0472">Membrane</keyword>
<organism evidence="2 3">
    <name type="scientific">candidate division WOR-1 bacterium RIFOXYC2_FULL_41_25</name>
    <dbReference type="NCBI Taxonomy" id="1802586"/>
    <lineage>
        <taxon>Bacteria</taxon>
        <taxon>Bacillati</taxon>
        <taxon>Saganbacteria</taxon>
    </lineage>
</organism>
<gene>
    <name evidence="2" type="ORF">A2462_04785</name>
</gene>
<evidence type="ECO:0000313" key="2">
    <source>
        <dbReference type="EMBL" id="OGC34629.1"/>
    </source>
</evidence>
<keyword evidence="1" id="KW-1133">Transmembrane helix</keyword>
<keyword evidence="1" id="KW-0812">Transmembrane</keyword>
<feature type="transmembrane region" description="Helical" evidence="1">
    <location>
        <begin position="41"/>
        <end position="61"/>
    </location>
</feature>
<dbReference type="EMBL" id="MEUI01000014">
    <property type="protein sequence ID" value="OGC34629.1"/>
    <property type="molecule type" value="Genomic_DNA"/>
</dbReference>
<reference evidence="2 3" key="1">
    <citation type="journal article" date="2016" name="Nat. Commun.">
        <title>Thousands of microbial genomes shed light on interconnected biogeochemical processes in an aquifer system.</title>
        <authorList>
            <person name="Anantharaman K."/>
            <person name="Brown C.T."/>
            <person name="Hug L.A."/>
            <person name="Sharon I."/>
            <person name="Castelle C.J."/>
            <person name="Probst A.J."/>
            <person name="Thomas B.C."/>
            <person name="Singh A."/>
            <person name="Wilkins M.J."/>
            <person name="Karaoz U."/>
            <person name="Brodie E.L."/>
            <person name="Williams K.H."/>
            <person name="Hubbard S.S."/>
            <person name="Banfield J.F."/>
        </authorList>
    </citation>
    <scope>NUCLEOTIDE SEQUENCE [LARGE SCALE GENOMIC DNA]</scope>
</reference>
<protein>
    <submittedName>
        <fullName evidence="2">Uncharacterized protein</fullName>
    </submittedName>
</protein>